<organism evidence="3 4">
    <name type="scientific">Stappia taiwanensis</name>
    <dbReference type="NCBI Taxonomy" id="992267"/>
    <lineage>
        <taxon>Bacteria</taxon>
        <taxon>Pseudomonadati</taxon>
        <taxon>Pseudomonadota</taxon>
        <taxon>Alphaproteobacteria</taxon>
        <taxon>Hyphomicrobiales</taxon>
        <taxon>Stappiaceae</taxon>
        <taxon>Stappia</taxon>
    </lineage>
</organism>
<proteinExistence type="predicted"/>
<keyword evidence="4" id="KW-1185">Reference proteome</keyword>
<dbReference type="RefSeq" id="WP_181758841.1">
    <property type="nucleotide sequence ID" value="NZ_BMCR01000002.1"/>
</dbReference>
<evidence type="ECO:0000256" key="1">
    <source>
        <dbReference type="SAM" id="Phobius"/>
    </source>
</evidence>
<reference evidence="3 4" key="2">
    <citation type="submission" date="2020-08" db="EMBL/GenBank/DDBJ databases">
        <title>Stappia taiwanensis sp. nov., isolated from a coastal thermal spring.</title>
        <authorList>
            <person name="Kampfer P."/>
        </authorList>
    </citation>
    <scope>NUCLEOTIDE SEQUENCE [LARGE SCALE GENOMIC DNA]</scope>
    <source>
        <strain evidence="3 4">DSM 23284</strain>
    </source>
</reference>
<dbReference type="InterPro" id="IPR029787">
    <property type="entry name" value="Nucleotide_cyclase"/>
</dbReference>
<dbReference type="GO" id="GO:0035556">
    <property type="term" value="P:intracellular signal transduction"/>
    <property type="evidence" value="ECO:0007669"/>
    <property type="project" value="InterPro"/>
</dbReference>
<keyword evidence="1" id="KW-0472">Membrane</keyword>
<feature type="domain" description="Guanylate cyclase" evidence="2">
    <location>
        <begin position="10"/>
        <end position="124"/>
    </location>
</feature>
<dbReference type="CDD" id="cd07302">
    <property type="entry name" value="CHD"/>
    <property type="match status" value="1"/>
</dbReference>
<gene>
    <name evidence="3" type="ORF">H1W37_03250</name>
</gene>
<dbReference type="InterPro" id="IPR001054">
    <property type="entry name" value="A/G_cyclase"/>
</dbReference>
<dbReference type="Proteomes" id="UP000559404">
    <property type="component" value="Unassembled WGS sequence"/>
</dbReference>
<dbReference type="PANTHER" id="PTHR43081">
    <property type="entry name" value="ADENYLATE CYCLASE, TERMINAL-DIFFERENTIATION SPECIFIC-RELATED"/>
    <property type="match status" value="1"/>
</dbReference>
<dbReference type="InterPro" id="IPR050697">
    <property type="entry name" value="Adenylyl/Guanylyl_Cyclase_3/4"/>
</dbReference>
<accession>A0A838XJE7</accession>
<keyword evidence="1" id="KW-1133">Transmembrane helix</keyword>
<keyword evidence="1" id="KW-0812">Transmembrane</keyword>
<dbReference type="GO" id="GO:0004016">
    <property type="term" value="F:adenylate cyclase activity"/>
    <property type="evidence" value="ECO:0007669"/>
    <property type="project" value="UniProtKB-ARBA"/>
</dbReference>
<comment type="caution">
    <text evidence="3">The sequence shown here is derived from an EMBL/GenBank/DDBJ whole genome shotgun (WGS) entry which is preliminary data.</text>
</comment>
<evidence type="ECO:0000259" key="2">
    <source>
        <dbReference type="PROSITE" id="PS50125"/>
    </source>
</evidence>
<dbReference type="PANTHER" id="PTHR43081:SF19">
    <property type="entry name" value="PH-SENSITIVE ADENYLATE CYCLASE RV1264"/>
    <property type="match status" value="1"/>
</dbReference>
<dbReference type="GO" id="GO:0006171">
    <property type="term" value="P:cAMP biosynthetic process"/>
    <property type="evidence" value="ECO:0007669"/>
    <property type="project" value="TreeGrafter"/>
</dbReference>
<dbReference type="PROSITE" id="PS50125">
    <property type="entry name" value="GUANYLATE_CYCLASE_2"/>
    <property type="match status" value="1"/>
</dbReference>
<protein>
    <submittedName>
        <fullName evidence="3">Adenylate/guanylate cyclase domain-containing protein</fullName>
    </submittedName>
</protein>
<name>A0A838XJE7_9HYPH</name>
<dbReference type="Pfam" id="PF00211">
    <property type="entry name" value="Guanylate_cyc"/>
    <property type="match status" value="1"/>
</dbReference>
<dbReference type="EMBL" id="JACEON010000002">
    <property type="protein sequence ID" value="MBA4610655.1"/>
    <property type="molecule type" value="Genomic_DNA"/>
</dbReference>
<dbReference type="SUPFAM" id="SSF55073">
    <property type="entry name" value="Nucleotide cyclase"/>
    <property type="match status" value="1"/>
</dbReference>
<feature type="transmembrane region" description="Helical" evidence="1">
    <location>
        <begin position="219"/>
        <end position="236"/>
    </location>
</feature>
<dbReference type="Gene3D" id="3.30.70.1230">
    <property type="entry name" value="Nucleotide cyclase"/>
    <property type="match status" value="1"/>
</dbReference>
<dbReference type="AlphaFoldDB" id="A0A838XJE7"/>
<sequence>MTRVKRRLAAILCADVVQYSRLMERDEDGTLDRLRGYRAAIGGLVAAREGRIVNTWGDAVIVEFASVVEAVRCAAEIQGELAERNAALPPAERMVFRIGINLGDVMVEGDDIYGDGVNIAARLQQVAEPGGIVISGPVHDQVKSRLAMGFDALGAQTVKNISDPVATYKVRVGGDNAGAQLVPAPVSDGPSPQEPAARRPFGVALHGFAAWYRAQPGRIRMALGGIGFFFLLNAMTGLGTLWFQWPSLPFLAILLFGGWRRSDR</sequence>
<evidence type="ECO:0000313" key="3">
    <source>
        <dbReference type="EMBL" id="MBA4610655.1"/>
    </source>
</evidence>
<evidence type="ECO:0000313" key="4">
    <source>
        <dbReference type="Proteomes" id="UP000559404"/>
    </source>
</evidence>
<reference evidence="3 4" key="1">
    <citation type="submission" date="2020-07" db="EMBL/GenBank/DDBJ databases">
        <authorList>
            <person name="Li M."/>
        </authorList>
    </citation>
    <scope>NUCLEOTIDE SEQUENCE [LARGE SCALE GENOMIC DNA]</scope>
    <source>
        <strain evidence="3 4">DSM 23284</strain>
    </source>
</reference>